<sequence>MIETGQRLPPLGRQSMVAVDCGRIGGIPIDHGTIDPFRER</sequence>
<evidence type="ECO:0000313" key="2">
    <source>
        <dbReference type="Proteomes" id="UP000000447"/>
    </source>
</evidence>
<dbReference type="STRING" id="309801.trd_0271"/>
<dbReference type="Proteomes" id="UP000000447">
    <property type="component" value="Chromosome"/>
</dbReference>
<name>B9KXT3_THERP</name>
<dbReference type="EMBL" id="CP001275">
    <property type="protein sequence ID" value="ACM05742.1"/>
    <property type="molecule type" value="Genomic_DNA"/>
</dbReference>
<gene>
    <name evidence="1" type="ordered locus">trd_0271</name>
</gene>
<proteinExistence type="predicted"/>
<accession>B9KXT3</accession>
<evidence type="ECO:0000313" key="1">
    <source>
        <dbReference type="EMBL" id="ACM05742.1"/>
    </source>
</evidence>
<reference evidence="1 2" key="1">
    <citation type="journal article" date="2009" name="PLoS ONE">
        <title>Complete genome sequence of the aerobic CO-oxidizing thermophile Thermomicrobium roseum.</title>
        <authorList>
            <person name="Wu D."/>
            <person name="Raymond J."/>
            <person name="Wu M."/>
            <person name="Chatterji S."/>
            <person name="Ren Q."/>
            <person name="Graham J.E."/>
            <person name="Bryant D.A."/>
            <person name="Robb F."/>
            <person name="Colman A."/>
            <person name="Tallon L.J."/>
            <person name="Badger J.H."/>
            <person name="Madupu R."/>
            <person name="Ward N.L."/>
            <person name="Eisen J.A."/>
        </authorList>
    </citation>
    <scope>NUCLEOTIDE SEQUENCE [LARGE SCALE GENOMIC DNA]</scope>
    <source>
        <strain evidence="2">ATCC 27502 / DSM 5159 / P-2</strain>
    </source>
</reference>
<protein>
    <submittedName>
        <fullName evidence="1">Uncharacterized protein</fullName>
    </submittedName>
</protein>
<dbReference type="AlphaFoldDB" id="B9KXT3"/>
<dbReference type="HOGENOM" id="CLU_3297867_0_0_0"/>
<organism evidence="1 2">
    <name type="scientific">Thermomicrobium roseum (strain ATCC 27502 / DSM 5159 / P-2)</name>
    <dbReference type="NCBI Taxonomy" id="309801"/>
    <lineage>
        <taxon>Bacteria</taxon>
        <taxon>Pseudomonadati</taxon>
        <taxon>Thermomicrobiota</taxon>
        <taxon>Thermomicrobia</taxon>
        <taxon>Thermomicrobiales</taxon>
        <taxon>Thermomicrobiaceae</taxon>
        <taxon>Thermomicrobium</taxon>
    </lineage>
</organism>
<dbReference type="KEGG" id="tro:trd_0271"/>
<keyword evidence="2" id="KW-1185">Reference proteome</keyword>